<dbReference type="AlphaFoldDB" id="K0TI66"/>
<feature type="region of interest" description="Disordered" evidence="1">
    <location>
        <begin position="205"/>
        <end position="236"/>
    </location>
</feature>
<gene>
    <name evidence="2" type="ORF">THAOC_08464</name>
</gene>
<sequence>MELLRGETEETDVHGVDYGERVPDEQCTDDARAQVLVSMGREFETASAVQEAVRCYHEALQVYQTTRLEALIDGDEETSRECALESALLLHRIGLVLMRDDSIRDGYRLLSSAKSYIDCLDAFLQAATERVDNICEQDRVRIGEILCSNPDFRSAVRDIRHLLLEMEFCRFVGSSASSRRRSRTYASSSVNQNLLSASLSLARDDSPDDKAKVGTHSAPSSGDLSRASSGIDILNSRRNSGSGGLLLRRSKPSLIRRSMTSDEDRDQYQSLAQLIGPAEHSLRQALDRFSLTSV</sequence>
<evidence type="ECO:0000256" key="1">
    <source>
        <dbReference type="SAM" id="MobiDB-lite"/>
    </source>
</evidence>
<feature type="compositionally biased region" description="Polar residues" evidence="1">
    <location>
        <begin position="217"/>
        <end position="228"/>
    </location>
</feature>
<protein>
    <submittedName>
        <fullName evidence="2">Uncharacterized protein</fullName>
    </submittedName>
</protein>
<organism evidence="2 3">
    <name type="scientific">Thalassiosira oceanica</name>
    <name type="common">Marine diatom</name>
    <dbReference type="NCBI Taxonomy" id="159749"/>
    <lineage>
        <taxon>Eukaryota</taxon>
        <taxon>Sar</taxon>
        <taxon>Stramenopiles</taxon>
        <taxon>Ochrophyta</taxon>
        <taxon>Bacillariophyta</taxon>
        <taxon>Coscinodiscophyceae</taxon>
        <taxon>Thalassiosirophycidae</taxon>
        <taxon>Thalassiosirales</taxon>
        <taxon>Thalassiosiraceae</taxon>
        <taxon>Thalassiosira</taxon>
    </lineage>
</organism>
<dbReference type="Proteomes" id="UP000266841">
    <property type="component" value="Unassembled WGS sequence"/>
</dbReference>
<accession>K0TI66</accession>
<dbReference type="EMBL" id="AGNL01008894">
    <property type="protein sequence ID" value="EJK70197.1"/>
    <property type="molecule type" value="Genomic_DNA"/>
</dbReference>
<evidence type="ECO:0000313" key="3">
    <source>
        <dbReference type="Proteomes" id="UP000266841"/>
    </source>
</evidence>
<feature type="region of interest" description="Disordered" evidence="1">
    <location>
        <begin position="1"/>
        <end position="23"/>
    </location>
</feature>
<dbReference type="eggNOG" id="ENOG502TB0A">
    <property type="taxonomic scope" value="Eukaryota"/>
</dbReference>
<evidence type="ECO:0000313" key="2">
    <source>
        <dbReference type="EMBL" id="EJK70197.1"/>
    </source>
</evidence>
<keyword evidence="3" id="KW-1185">Reference proteome</keyword>
<comment type="caution">
    <text evidence="2">The sequence shown here is derived from an EMBL/GenBank/DDBJ whole genome shotgun (WGS) entry which is preliminary data.</text>
</comment>
<dbReference type="OMA" id="RCHREAY"/>
<reference evidence="2 3" key="1">
    <citation type="journal article" date="2012" name="Genome Biol.">
        <title>Genome and low-iron response of an oceanic diatom adapted to chronic iron limitation.</title>
        <authorList>
            <person name="Lommer M."/>
            <person name="Specht M."/>
            <person name="Roy A.S."/>
            <person name="Kraemer L."/>
            <person name="Andreson R."/>
            <person name="Gutowska M.A."/>
            <person name="Wolf J."/>
            <person name="Bergner S.V."/>
            <person name="Schilhabel M.B."/>
            <person name="Klostermeier U.C."/>
            <person name="Beiko R.G."/>
            <person name="Rosenstiel P."/>
            <person name="Hippler M."/>
            <person name="Laroche J."/>
        </authorList>
    </citation>
    <scope>NUCLEOTIDE SEQUENCE [LARGE SCALE GENOMIC DNA]</scope>
    <source>
        <strain evidence="2 3">CCMP1005</strain>
    </source>
</reference>
<name>K0TI66_THAOC</name>
<proteinExistence type="predicted"/>